<dbReference type="AlphaFoldDB" id="A0A9R1WA44"/>
<feature type="compositionally biased region" description="Acidic residues" evidence="1">
    <location>
        <begin position="134"/>
        <end position="143"/>
    </location>
</feature>
<feature type="compositionally biased region" description="Polar residues" evidence="1">
    <location>
        <begin position="105"/>
        <end position="128"/>
    </location>
</feature>
<gene>
    <name evidence="3" type="ORF">LSAT_V11C300102980</name>
</gene>
<evidence type="ECO:0000259" key="2">
    <source>
        <dbReference type="Pfam" id="PF14303"/>
    </source>
</evidence>
<evidence type="ECO:0000256" key="1">
    <source>
        <dbReference type="SAM" id="MobiDB-lite"/>
    </source>
</evidence>
<feature type="domain" description="No apical meristem-associated C-terminal" evidence="2">
    <location>
        <begin position="82"/>
        <end position="157"/>
    </location>
</feature>
<feature type="region of interest" description="Disordered" evidence="1">
    <location>
        <begin position="101"/>
        <end position="159"/>
    </location>
</feature>
<reference evidence="3 4" key="1">
    <citation type="journal article" date="2017" name="Nat. Commun.">
        <title>Genome assembly with in vitro proximity ligation data and whole-genome triplication in lettuce.</title>
        <authorList>
            <person name="Reyes-Chin-Wo S."/>
            <person name="Wang Z."/>
            <person name="Yang X."/>
            <person name="Kozik A."/>
            <person name="Arikit S."/>
            <person name="Song C."/>
            <person name="Xia L."/>
            <person name="Froenicke L."/>
            <person name="Lavelle D.O."/>
            <person name="Truco M.J."/>
            <person name="Xia R."/>
            <person name="Zhu S."/>
            <person name="Xu C."/>
            <person name="Xu H."/>
            <person name="Xu X."/>
            <person name="Cox K."/>
            <person name="Korf I."/>
            <person name="Meyers B.C."/>
            <person name="Michelmore R.W."/>
        </authorList>
    </citation>
    <scope>NUCLEOTIDE SEQUENCE [LARGE SCALE GENOMIC DNA]</scope>
    <source>
        <strain evidence="4">cv. Salinas</strain>
        <tissue evidence="3">Seedlings</tissue>
    </source>
</reference>
<dbReference type="InterPro" id="IPR029466">
    <property type="entry name" value="NAM-associated_C"/>
</dbReference>
<accession>A0A9R1WA44</accession>
<dbReference type="EMBL" id="NBSK02000003">
    <property type="protein sequence ID" value="KAJ0218760.1"/>
    <property type="molecule type" value="Genomic_DNA"/>
</dbReference>
<dbReference type="PANTHER" id="PTHR45023:SF14">
    <property type="entry name" value="GLUTATHIONE TRANSFERASE"/>
    <property type="match status" value="1"/>
</dbReference>
<comment type="caution">
    <text evidence="3">The sequence shown here is derived from an EMBL/GenBank/DDBJ whole genome shotgun (WGS) entry which is preliminary data.</text>
</comment>
<dbReference type="Pfam" id="PF14303">
    <property type="entry name" value="NAM-associated"/>
    <property type="match status" value="1"/>
</dbReference>
<sequence length="159" mass="18516">MRILQKKPARPTTTQEKVSWTKEEEEKLAEAWISASQDLIKGYSQTYGICNNLLNIRKSRSNDFDVFKVTLDQFENITPTHKAFLYVKVWLKLKDVPKWKEQMERSSQSSGAKHSRNPDATSQQSNGRTHFDINDDPLDLEDEQPLRRPVGKNKARKRL</sequence>
<keyword evidence="4" id="KW-1185">Reference proteome</keyword>
<protein>
    <recommendedName>
        <fullName evidence="2">No apical meristem-associated C-terminal domain-containing protein</fullName>
    </recommendedName>
</protein>
<name>A0A9R1WA44_LACSA</name>
<evidence type="ECO:0000313" key="4">
    <source>
        <dbReference type="Proteomes" id="UP000235145"/>
    </source>
</evidence>
<organism evidence="3 4">
    <name type="scientific">Lactuca sativa</name>
    <name type="common">Garden lettuce</name>
    <dbReference type="NCBI Taxonomy" id="4236"/>
    <lineage>
        <taxon>Eukaryota</taxon>
        <taxon>Viridiplantae</taxon>
        <taxon>Streptophyta</taxon>
        <taxon>Embryophyta</taxon>
        <taxon>Tracheophyta</taxon>
        <taxon>Spermatophyta</taxon>
        <taxon>Magnoliopsida</taxon>
        <taxon>eudicotyledons</taxon>
        <taxon>Gunneridae</taxon>
        <taxon>Pentapetalae</taxon>
        <taxon>asterids</taxon>
        <taxon>campanulids</taxon>
        <taxon>Asterales</taxon>
        <taxon>Asteraceae</taxon>
        <taxon>Cichorioideae</taxon>
        <taxon>Cichorieae</taxon>
        <taxon>Lactucinae</taxon>
        <taxon>Lactuca</taxon>
    </lineage>
</organism>
<dbReference type="Proteomes" id="UP000235145">
    <property type="component" value="Unassembled WGS sequence"/>
</dbReference>
<feature type="compositionally biased region" description="Basic residues" evidence="1">
    <location>
        <begin position="149"/>
        <end position="159"/>
    </location>
</feature>
<dbReference type="PANTHER" id="PTHR45023">
    <property type="match status" value="1"/>
</dbReference>
<evidence type="ECO:0000313" key="3">
    <source>
        <dbReference type="EMBL" id="KAJ0218760.1"/>
    </source>
</evidence>
<feature type="region of interest" description="Disordered" evidence="1">
    <location>
        <begin position="1"/>
        <end position="21"/>
    </location>
</feature>
<proteinExistence type="predicted"/>